<keyword evidence="2" id="KW-1185">Reference proteome</keyword>
<protein>
    <recommendedName>
        <fullName evidence="3">Condensation domain-containing protein</fullName>
    </recommendedName>
</protein>
<name>A0A835ZIW7_9STRA</name>
<dbReference type="Proteomes" id="UP000664859">
    <property type="component" value="Unassembled WGS sequence"/>
</dbReference>
<dbReference type="InterPro" id="IPR052058">
    <property type="entry name" value="Alcohol_O-acetyltransferase"/>
</dbReference>
<evidence type="ECO:0000313" key="2">
    <source>
        <dbReference type="Proteomes" id="UP000664859"/>
    </source>
</evidence>
<reference evidence="1" key="1">
    <citation type="submission" date="2021-02" db="EMBL/GenBank/DDBJ databases">
        <title>First Annotated Genome of the Yellow-green Alga Tribonema minus.</title>
        <authorList>
            <person name="Mahan K.M."/>
        </authorList>
    </citation>
    <scope>NUCLEOTIDE SEQUENCE</scope>
    <source>
        <strain evidence="1">UTEX B ZZ1240</strain>
    </source>
</reference>
<dbReference type="OrthoDB" id="440612at2759"/>
<evidence type="ECO:0008006" key="3">
    <source>
        <dbReference type="Google" id="ProtNLM"/>
    </source>
</evidence>
<dbReference type="PANTHER" id="PTHR28037:SF1">
    <property type="entry name" value="ALCOHOL O-ACETYLTRANSFERASE 1-RELATED"/>
    <property type="match status" value="1"/>
</dbReference>
<dbReference type="Gene3D" id="3.30.559.30">
    <property type="entry name" value="Nonribosomal peptide synthetase, condensation domain"/>
    <property type="match status" value="1"/>
</dbReference>
<dbReference type="PANTHER" id="PTHR28037">
    <property type="entry name" value="ALCOHOL O-ACETYLTRANSFERASE 1-RELATED"/>
    <property type="match status" value="1"/>
</dbReference>
<dbReference type="SUPFAM" id="SSF52777">
    <property type="entry name" value="CoA-dependent acyltransferases"/>
    <property type="match status" value="1"/>
</dbReference>
<evidence type="ECO:0000313" key="1">
    <source>
        <dbReference type="EMBL" id="KAG5192997.1"/>
    </source>
</evidence>
<dbReference type="AlphaFoldDB" id="A0A835ZIW7"/>
<dbReference type="EMBL" id="JAFCMP010000001">
    <property type="protein sequence ID" value="KAG5192997.1"/>
    <property type="molecule type" value="Genomic_DNA"/>
</dbReference>
<sequence length="606" mass="63345">MPGAHAAAAIAPARRKGYAGHIPVPAPHHAPRFHADRLLPALDTNFPWPKLGVPKPPPFKSRVLGSFEKMLAKERMGSNILSTPHVWVAVVQGDVSPTALHAGIVALLARHPMLRASIQGAGLPEEVVMETIRTSPVDADPLRFVESECDSLEELAYRVITPEQGAGTRGTGVRHEDGAPFQAAWHARMEHQLEHAQFDRRAGPNWAVEAVRCASRAHTALVFTMNHAIEDQKSANTLLHELLIAAAAADAAPPRLAPAAALAALSAACAPPFTELPPSIEDATVAEPGKFGLGTARYLLKQAASGVFGPRLVHDHLPPPERRATPAFAPEARRTICEVRALEADELQAALAACRQKGLTLTAALSAAALLACSDVAHADGSDAWHNYKFLLAVDLRPFGAGAPGHQGKPNANGGGAEARALDWTEGAVACAGGAMDWVAGLPANSGRALVSGAAGAERDFWRLARRARGEMAAFAASGTAREAAAVFDWGMRAIEIGDVCEREARRPATLGRAYTCGVSNMGRYAHAATTGARVAALHYATSHSPWGSLYQLSCGTVGGRLCMTFQFAEPIVGRAMGAAFADALVAVLRAACCGGGGGSGDGSSE</sequence>
<gene>
    <name evidence="1" type="ORF">JKP88DRAFT_291596</name>
</gene>
<proteinExistence type="predicted"/>
<accession>A0A835ZIW7</accession>
<comment type="caution">
    <text evidence="1">The sequence shown here is derived from an EMBL/GenBank/DDBJ whole genome shotgun (WGS) entry which is preliminary data.</text>
</comment>
<dbReference type="InterPro" id="IPR023213">
    <property type="entry name" value="CAT-like_dom_sf"/>
</dbReference>
<dbReference type="Gene3D" id="3.30.559.10">
    <property type="entry name" value="Chloramphenicol acetyltransferase-like domain"/>
    <property type="match status" value="1"/>
</dbReference>
<organism evidence="1 2">
    <name type="scientific">Tribonema minus</name>
    <dbReference type="NCBI Taxonomy" id="303371"/>
    <lineage>
        <taxon>Eukaryota</taxon>
        <taxon>Sar</taxon>
        <taxon>Stramenopiles</taxon>
        <taxon>Ochrophyta</taxon>
        <taxon>PX clade</taxon>
        <taxon>Xanthophyceae</taxon>
        <taxon>Tribonematales</taxon>
        <taxon>Tribonemataceae</taxon>
        <taxon>Tribonema</taxon>
    </lineage>
</organism>